<dbReference type="GO" id="GO:0005829">
    <property type="term" value="C:cytosol"/>
    <property type="evidence" value="ECO:0007669"/>
    <property type="project" value="TreeGrafter"/>
</dbReference>
<protein>
    <submittedName>
        <fullName evidence="2">Phage transcriptional regulator</fullName>
    </submittedName>
</protein>
<name>A0A174R6T1_9FIRM</name>
<dbReference type="PANTHER" id="PTHR46797:SF1">
    <property type="entry name" value="METHYLPHOSPHONATE SYNTHASE"/>
    <property type="match status" value="1"/>
</dbReference>
<dbReference type="InterPro" id="IPR050807">
    <property type="entry name" value="TransReg_Diox_bact_type"/>
</dbReference>
<gene>
    <name evidence="2" type="ORF">ERS852480_04090</name>
</gene>
<dbReference type="InterPro" id="IPR010982">
    <property type="entry name" value="Lambda_DNA-bd_dom_sf"/>
</dbReference>
<dbReference type="InterPro" id="IPR001387">
    <property type="entry name" value="Cro/C1-type_HTH"/>
</dbReference>
<reference evidence="2 3" key="1">
    <citation type="submission" date="2015-09" db="EMBL/GenBank/DDBJ databases">
        <authorList>
            <consortium name="Pathogen Informatics"/>
        </authorList>
    </citation>
    <scope>NUCLEOTIDE SEQUENCE [LARGE SCALE GENOMIC DNA]</scope>
    <source>
        <strain evidence="2 3">2789STDY5834865</strain>
    </source>
</reference>
<accession>A0A174R6T1</accession>
<dbReference type="RefSeq" id="WP_022201336.1">
    <property type="nucleotide sequence ID" value="NZ_CZAB01000052.1"/>
</dbReference>
<organism evidence="2 3">
    <name type="scientific">Enterocloster clostridioformis</name>
    <dbReference type="NCBI Taxonomy" id="1531"/>
    <lineage>
        <taxon>Bacteria</taxon>
        <taxon>Bacillati</taxon>
        <taxon>Bacillota</taxon>
        <taxon>Clostridia</taxon>
        <taxon>Lachnospirales</taxon>
        <taxon>Lachnospiraceae</taxon>
        <taxon>Enterocloster</taxon>
    </lineage>
</organism>
<evidence type="ECO:0000313" key="2">
    <source>
        <dbReference type="EMBL" id="CUP78928.1"/>
    </source>
</evidence>
<evidence type="ECO:0000256" key="1">
    <source>
        <dbReference type="ARBA" id="ARBA00023125"/>
    </source>
</evidence>
<dbReference type="SUPFAM" id="SSF47413">
    <property type="entry name" value="lambda repressor-like DNA-binding domains"/>
    <property type="match status" value="1"/>
</dbReference>
<dbReference type="CDD" id="cd00093">
    <property type="entry name" value="HTH_XRE"/>
    <property type="match status" value="1"/>
</dbReference>
<proteinExistence type="predicted"/>
<keyword evidence="1" id="KW-0238">DNA-binding</keyword>
<dbReference type="GO" id="GO:0003700">
    <property type="term" value="F:DNA-binding transcription factor activity"/>
    <property type="evidence" value="ECO:0007669"/>
    <property type="project" value="TreeGrafter"/>
</dbReference>
<dbReference type="EMBL" id="CZAB01000052">
    <property type="protein sequence ID" value="CUP78928.1"/>
    <property type="molecule type" value="Genomic_DNA"/>
</dbReference>
<dbReference type="GO" id="GO:0003677">
    <property type="term" value="F:DNA binding"/>
    <property type="evidence" value="ECO:0007669"/>
    <property type="project" value="UniProtKB-KW"/>
</dbReference>
<dbReference type="Pfam" id="PF01381">
    <property type="entry name" value="HTH_3"/>
    <property type="match status" value="1"/>
</dbReference>
<dbReference type="SMART" id="SM00530">
    <property type="entry name" value="HTH_XRE"/>
    <property type="match status" value="1"/>
</dbReference>
<dbReference type="Proteomes" id="UP000095512">
    <property type="component" value="Unassembled WGS sequence"/>
</dbReference>
<sequence>MTIGEKIKYCRKQIGITQDKLAELTGIHPVSVRKYETNKMQPQPPQLEKIAAALGVSYNALNGSDTAGLRLETVGDLMGVLMVLCNSGILRITGERGEDKLLKDETVSIQFNHILSSYLEFGYFSRGKEHTLALQDALLNIRSYKVLNDLLKWEKMNFIYQSALKSVGENPNEATQAAIDEIAETKEKVELELQKSQMLILQRTP</sequence>
<dbReference type="AlphaFoldDB" id="A0A174R6T1"/>
<dbReference type="PANTHER" id="PTHR46797">
    <property type="entry name" value="HTH-TYPE TRANSCRIPTIONAL REGULATOR"/>
    <property type="match status" value="1"/>
</dbReference>
<evidence type="ECO:0000313" key="3">
    <source>
        <dbReference type="Proteomes" id="UP000095512"/>
    </source>
</evidence>
<dbReference type="Gene3D" id="1.10.260.40">
    <property type="entry name" value="lambda repressor-like DNA-binding domains"/>
    <property type="match status" value="1"/>
</dbReference>
<dbReference type="PROSITE" id="PS50943">
    <property type="entry name" value="HTH_CROC1"/>
    <property type="match status" value="1"/>
</dbReference>